<feature type="domain" description="AAA+ ATPase" evidence="2">
    <location>
        <begin position="529"/>
        <end position="696"/>
    </location>
</feature>
<evidence type="ECO:0000313" key="3">
    <source>
        <dbReference type="EMBL" id="ASK79871.1"/>
    </source>
</evidence>
<accession>A0A220VHU6</accession>
<dbReference type="InterPro" id="IPR003593">
    <property type="entry name" value="AAA+_ATPase"/>
</dbReference>
<sequence length="843" mass="96306">MQRQQQNERRVICAIERGYGNSDSDVGKLRAFFEVSSPNEVTPINSTKMFCETEQVFVTGKFSELKEKFGNKLFEVYCIPSFEHRDGDCRYVTRLGSCSDIKGLSCCQVFDHPLPSVTEPEVVLTSEPQTKSILFRDKDFIYGPFEYTNNTETSEGNKRYQVKAITTPINTTTPSFHIGKVSSPQYISSLYDKIHQPVLLGNIKRCFDSAELIDFISDDQIISTYGTKIAKNSEIRSFNKGTITQIRKSFASSIEQRRFPQRFQRLFEALEKSNSWEGNRKELIDSFLKTDSGKQIVDNYIHLNPDDLFKGERQSYLEQLDKEYEDKHNEIENLRSRKEEIESEIRKLQREREQVELNAVQNSDSNEALEVLTQKHKAQFDTEIQDKKKELDDLQSEIAGLKSKYRKFTKMEAIEDEIKGLDRDKDRAKERLKDMEEQVVEVQKKLKESNESLTARLLKLKPDVDALSGIAPRKKRESVSYNIQTLSTKLDNLDDFREELIDRTLDRLNKLGRKTDYNTVTNILTTLAQSQFTLFSGRPGTGKTSLAKMLGTSLGLQNRLLNIPVARGWTSSKDILGFYNALSCSFNPAATGLYELLTQLHKESKDSINGAPAICLLDEFNLSQPEHYFSPFLEMSDPESKRTIATGDQEAPYLEVPHYLRFLGTINNDESVQPLTPRMLDRAAIISFDEIEPDYDLSLGTPVSLDDSDIIPISGKAFIEAFAPKSLVLPQEIELTLKEIVDTLRDDKAEFGSAVNVSFRKVKAIRAYHNVTSSMYIDNRFVALDYAVSQHIIPLLNGYGKNFGTRLEQLKSCIPDEMEISHKMLHKIIRNGDQNMFTYGFNL</sequence>
<dbReference type="KEGG" id="pmai:CF386_07755"/>
<reference evidence="3 4" key="1">
    <citation type="journal article" date="2016" name="Int. J. Syst. Evol. Microbiol.">
        <title>Paraphotobacterium marinum gen. nov., sp. nov., a member of the family Vibrionaceae, isolated from surface seawater.</title>
        <authorList>
            <person name="Huang Z."/>
            <person name="Dong C."/>
            <person name="Shao Z."/>
        </authorList>
    </citation>
    <scope>NUCLEOTIDE SEQUENCE [LARGE SCALE GENOMIC DNA]</scope>
    <source>
        <strain evidence="3 4">NSCS20N07D</strain>
    </source>
</reference>
<proteinExistence type="predicted"/>
<evidence type="ECO:0000256" key="1">
    <source>
        <dbReference type="SAM" id="Coils"/>
    </source>
</evidence>
<dbReference type="SUPFAM" id="SSF52540">
    <property type="entry name" value="P-loop containing nucleoside triphosphate hydrolases"/>
    <property type="match status" value="1"/>
</dbReference>
<evidence type="ECO:0000259" key="2">
    <source>
        <dbReference type="SMART" id="SM00382"/>
    </source>
</evidence>
<dbReference type="InterPro" id="IPR027417">
    <property type="entry name" value="P-loop_NTPase"/>
</dbReference>
<protein>
    <recommendedName>
        <fullName evidence="2">AAA+ ATPase domain-containing protein</fullName>
    </recommendedName>
</protein>
<feature type="coiled-coil region" evidence="1">
    <location>
        <begin position="317"/>
        <end position="452"/>
    </location>
</feature>
<name>A0A220VHU6_9GAMM</name>
<dbReference type="Gene3D" id="1.10.287.1490">
    <property type="match status" value="1"/>
</dbReference>
<dbReference type="SMART" id="SM00382">
    <property type="entry name" value="AAA"/>
    <property type="match status" value="1"/>
</dbReference>
<dbReference type="AlphaFoldDB" id="A0A220VHU6"/>
<evidence type="ECO:0000313" key="4">
    <source>
        <dbReference type="Proteomes" id="UP000242175"/>
    </source>
</evidence>
<organism evidence="3 4">
    <name type="scientific">Paraphotobacterium marinum</name>
    <dbReference type="NCBI Taxonomy" id="1755811"/>
    <lineage>
        <taxon>Bacteria</taxon>
        <taxon>Pseudomonadati</taxon>
        <taxon>Pseudomonadota</taxon>
        <taxon>Gammaproteobacteria</taxon>
        <taxon>Vibrionales</taxon>
        <taxon>Vibrionaceae</taxon>
        <taxon>Paraphotobacterium</taxon>
    </lineage>
</organism>
<keyword evidence="1" id="KW-0175">Coiled coil</keyword>
<gene>
    <name evidence="3" type="ORF">CF386_07755</name>
</gene>
<dbReference type="Proteomes" id="UP000242175">
    <property type="component" value="Chromosome small"/>
</dbReference>
<dbReference type="EMBL" id="CP022356">
    <property type="protein sequence ID" value="ASK79871.1"/>
    <property type="molecule type" value="Genomic_DNA"/>
</dbReference>
<keyword evidence="4" id="KW-1185">Reference proteome</keyword>
<dbReference type="Gene3D" id="3.40.50.300">
    <property type="entry name" value="P-loop containing nucleotide triphosphate hydrolases"/>
    <property type="match status" value="1"/>
</dbReference>